<gene>
    <name evidence="1" type="ORF">BDV30DRAFT_209695</name>
</gene>
<evidence type="ECO:0000313" key="1">
    <source>
        <dbReference type="EMBL" id="KAB8274034.1"/>
    </source>
</evidence>
<name>A0A5N6J7S9_9EURO</name>
<protein>
    <submittedName>
        <fullName evidence="1">Uncharacterized protein</fullName>
    </submittedName>
</protein>
<keyword evidence="2" id="KW-1185">Reference proteome</keyword>
<proteinExistence type="predicted"/>
<accession>A0A5N6J7S9</accession>
<dbReference type="EMBL" id="ML732791">
    <property type="protein sequence ID" value="KAB8274034.1"/>
    <property type="molecule type" value="Genomic_DNA"/>
</dbReference>
<dbReference type="AlphaFoldDB" id="A0A5N6J7S9"/>
<organism evidence="1 2">
    <name type="scientific">Aspergillus minisclerotigenes</name>
    <dbReference type="NCBI Taxonomy" id="656917"/>
    <lineage>
        <taxon>Eukaryota</taxon>
        <taxon>Fungi</taxon>
        <taxon>Dikarya</taxon>
        <taxon>Ascomycota</taxon>
        <taxon>Pezizomycotina</taxon>
        <taxon>Eurotiomycetes</taxon>
        <taxon>Eurotiomycetidae</taxon>
        <taxon>Eurotiales</taxon>
        <taxon>Aspergillaceae</taxon>
        <taxon>Aspergillus</taxon>
        <taxon>Aspergillus subgen. Circumdati</taxon>
    </lineage>
</organism>
<reference evidence="1 2" key="1">
    <citation type="submission" date="2019-04" db="EMBL/GenBank/DDBJ databases">
        <title>Fungal friends and foes A comparative genomics study of 23 Aspergillus species from section Flavi.</title>
        <authorList>
            <consortium name="DOE Joint Genome Institute"/>
            <person name="Kjaerbolling I."/>
            <person name="Vesth T.C."/>
            <person name="Frisvad J.C."/>
            <person name="Nybo J.L."/>
            <person name="Theobald S."/>
            <person name="Kildgaard S."/>
            <person name="Petersen T.I."/>
            <person name="Kuo A."/>
            <person name="Sato A."/>
            <person name="Lyhne E.K."/>
            <person name="Kogle M.E."/>
            <person name="Wiebenga A."/>
            <person name="Kun R.S."/>
            <person name="Lubbers R.J."/>
            <person name="Makela M.R."/>
            <person name="Barry K."/>
            <person name="Chovatia M."/>
            <person name="Clum A."/>
            <person name="Daum C."/>
            <person name="Haridas S."/>
            <person name="He G."/>
            <person name="LaButti K."/>
            <person name="Lipzen A."/>
            <person name="Mondo S."/>
            <person name="Pangilinan J."/>
            <person name="Riley R."/>
            <person name="Salamov A."/>
            <person name="Simmons B.A."/>
            <person name="Magnuson J.K."/>
            <person name="Henrissat B."/>
            <person name="Mortensen U.H."/>
            <person name="Larsen T.O."/>
            <person name="De vries R.P."/>
            <person name="Grigoriev I.V."/>
            <person name="Machida M."/>
            <person name="Baker S.E."/>
            <person name="Andersen M.R."/>
        </authorList>
    </citation>
    <scope>NUCLEOTIDE SEQUENCE [LARGE SCALE GENOMIC DNA]</scope>
    <source>
        <strain evidence="1 2">CBS 117635</strain>
    </source>
</reference>
<dbReference type="Proteomes" id="UP000326289">
    <property type="component" value="Unassembled WGS sequence"/>
</dbReference>
<evidence type="ECO:0000313" key="2">
    <source>
        <dbReference type="Proteomes" id="UP000326289"/>
    </source>
</evidence>
<sequence length="85" mass="9791">MLKSQLAIPNPIVKGKPRERPISFKSATTRVPGWIWSRCREHYLSRILLSNHKQYRILRRFGANLGFLLAYPSIQPESQGISCPD</sequence>